<feature type="signal peptide" evidence="1">
    <location>
        <begin position="1"/>
        <end position="22"/>
    </location>
</feature>
<reference evidence="2 3" key="1">
    <citation type="submission" date="2015-02" db="EMBL/GenBank/DDBJ databases">
        <title>Complete genome sequence of Kangiella geojedonensis strain YCS-5T.</title>
        <authorList>
            <person name="Kim K.M."/>
        </authorList>
    </citation>
    <scope>NUCLEOTIDE SEQUENCE [LARGE SCALE GENOMIC DNA]</scope>
    <source>
        <strain evidence="2 3">YCS-5</strain>
    </source>
</reference>
<organism evidence="2 3">
    <name type="scientific">Kangiella geojedonensis</name>
    <dbReference type="NCBI Taxonomy" id="914150"/>
    <lineage>
        <taxon>Bacteria</taxon>
        <taxon>Pseudomonadati</taxon>
        <taxon>Pseudomonadota</taxon>
        <taxon>Gammaproteobacteria</taxon>
        <taxon>Kangiellales</taxon>
        <taxon>Kangiellaceae</taxon>
        <taxon>Kangiella</taxon>
    </lineage>
</organism>
<evidence type="ECO:0000256" key="1">
    <source>
        <dbReference type="SAM" id="SignalP"/>
    </source>
</evidence>
<feature type="chain" id="PRO_5002510150" evidence="1">
    <location>
        <begin position="23"/>
        <end position="176"/>
    </location>
</feature>
<dbReference type="EMBL" id="CP010975">
    <property type="protein sequence ID" value="AKE53167.1"/>
    <property type="molecule type" value="Genomic_DNA"/>
</dbReference>
<evidence type="ECO:0000313" key="2">
    <source>
        <dbReference type="EMBL" id="AKE53167.1"/>
    </source>
</evidence>
<name>A0A0F6TSY2_9GAMM</name>
<keyword evidence="1" id="KW-0732">Signal</keyword>
<dbReference type="OrthoDB" id="6266382at2"/>
<evidence type="ECO:0000313" key="3">
    <source>
        <dbReference type="Proteomes" id="UP000034071"/>
    </source>
</evidence>
<dbReference type="RefSeq" id="WP_046562145.1">
    <property type="nucleotide sequence ID" value="NZ_CP010975.1"/>
</dbReference>
<gene>
    <name evidence="2" type="ORF">TQ33_2245</name>
</gene>
<dbReference type="HOGENOM" id="CLU_1523189_0_0_6"/>
<protein>
    <submittedName>
        <fullName evidence="2">Uncharacterized protein</fullName>
    </submittedName>
</protein>
<accession>A0A0F6TSY2</accession>
<dbReference type="AlphaFoldDB" id="A0A0F6TSY2"/>
<sequence>MINKKLLALSVGMAMLSGVAQAVPWCHKGTIVEIADVNWSESQILANFTGSVPGGVADPEVYKTFHATHNYANTFAGGGGGFGGYSVPGSGQVRVNAYAPYTYTNMVGPGYYHTSQGVSFKMDKCYTIPPLTHHHEVKFVEPGDEGGDGGGIVFEPIEGLDVIKKQWSQPTEEGQR</sequence>
<proteinExistence type="predicted"/>
<dbReference type="Proteomes" id="UP000034071">
    <property type="component" value="Chromosome"/>
</dbReference>
<keyword evidence="3" id="KW-1185">Reference proteome</keyword>
<dbReference type="PATRIC" id="fig|914150.5.peg.2275"/>
<dbReference type="KEGG" id="kge:TQ33_2245"/>